<dbReference type="PANTHER" id="PTHR12526:SF629">
    <property type="entry name" value="TEICHURONIC ACID BIOSYNTHESIS GLYCOSYLTRANSFERASE TUAH-RELATED"/>
    <property type="match status" value="1"/>
</dbReference>
<dbReference type="Proteomes" id="UP000321298">
    <property type="component" value="Chromosome"/>
</dbReference>
<proteinExistence type="predicted"/>
<keyword evidence="1" id="KW-0328">Glycosyltransferase</keyword>
<reference evidence="4 5" key="1">
    <citation type="submission" date="2019-06" db="EMBL/GenBank/DDBJ databases">
        <title>Genome analyses of bacteria isolated from kimchi.</title>
        <authorList>
            <person name="Lee S."/>
            <person name="Ahn S."/>
            <person name="Roh S."/>
        </authorList>
    </citation>
    <scope>NUCLEOTIDE SEQUENCE [LARGE SCALE GENOMIC DNA]</scope>
    <source>
        <strain evidence="4 5">CBA3625</strain>
    </source>
</reference>
<keyword evidence="2" id="KW-0808">Transferase</keyword>
<keyword evidence="5" id="KW-1185">Reference proteome</keyword>
<dbReference type="GeneID" id="66531328"/>
<protein>
    <submittedName>
        <fullName evidence="4">Glycosyltransferase</fullName>
    </submittedName>
</protein>
<name>A0AAP9EBS7_LEULA</name>
<evidence type="ECO:0000256" key="1">
    <source>
        <dbReference type="ARBA" id="ARBA00022676"/>
    </source>
</evidence>
<dbReference type="EMBL" id="CP042387">
    <property type="protein sequence ID" value="QEA43875.1"/>
    <property type="molecule type" value="Genomic_DNA"/>
</dbReference>
<dbReference type="RefSeq" id="WP_147000932.1">
    <property type="nucleotide sequence ID" value="NZ_CP042387.1"/>
</dbReference>
<dbReference type="SUPFAM" id="SSF53756">
    <property type="entry name" value="UDP-Glycosyltransferase/glycogen phosphorylase"/>
    <property type="match status" value="1"/>
</dbReference>
<evidence type="ECO:0000313" key="4">
    <source>
        <dbReference type="EMBL" id="QEA43875.1"/>
    </source>
</evidence>
<evidence type="ECO:0000256" key="2">
    <source>
        <dbReference type="ARBA" id="ARBA00022679"/>
    </source>
</evidence>
<feature type="domain" description="Glycosyl transferase family 1" evidence="3">
    <location>
        <begin position="299"/>
        <end position="436"/>
    </location>
</feature>
<dbReference type="PANTHER" id="PTHR12526">
    <property type="entry name" value="GLYCOSYLTRANSFERASE"/>
    <property type="match status" value="1"/>
</dbReference>
<dbReference type="Pfam" id="PF00534">
    <property type="entry name" value="Glycos_transf_1"/>
    <property type="match status" value="1"/>
</dbReference>
<organism evidence="4 5">
    <name type="scientific">Leuconostoc lactis</name>
    <dbReference type="NCBI Taxonomy" id="1246"/>
    <lineage>
        <taxon>Bacteria</taxon>
        <taxon>Bacillati</taxon>
        <taxon>Bacillota</taxon>
        <taxon>Bacilli</taxon>
        <taxon>Lactobacillales</taxon>
        <taxon>Lactobacillaceae</taxon>
        <taxon>Leuconostoc</taxon>
    </lineage>
</organism>
<evidence type="ECO:0000313" key="5">
    <source>
        <dbReference type="Proteomes" id="UP000321298"/>
    </source>
</evidence>
<evidence type="ECO:0000259" key="3">
    <source>
        <dbReference type="Pfam" id="PF00534"/>
    </source>
</evidence>
<accession>A0AAP9EBS7</accession>
<dbReference type="GO" id="GO:0016757">
    <property type="term" value="F:glycosyltransferase activity"/>
    <property type="evidence" value="ECO:0007669"/>
    <property type="project" value="UniProtKB-KW"/>
</dbReference>
<sequence length="481" mass="54876">MYFFVNQGIGHSNSGVEHAQFYRAARFREQGLPFKLVFTDHLPQLHQHMSEWQLAEHEVIGLYDYLLSDDPDDYLQQGTRQPQVYYEESLWDTEQTQRLLFRQATGRYTETIQCRKRRTRDGEYVVVDDRVILENQQHRVAWHYQYDGENGKRPVNIHVDNFRGQHYLFTTQEELLTFFFAELQRYFTQNVYFVDRGVSHEAALISLKQAGSPLQLGVVIHAAHFVGFVNGHPLWNTYYQYLFDHLAVVDVIIVSTHQQREDILLQLQTLGVSDVADKIVVIPVGGVPAIAPSRHWQGPTAKFVTAARLHVEKNLTHVIMAVKQLRDAGMPLTLAIYGVGQEYAPLAQFIQTHQLADVVTLKGLSQDMLADMQQYDAFVSASYSEGFGLAYLEAMSLGLPIATYANRYGAQTLVRDGENGYLAAFEPQATAEAQNITHLATAMRRIFDNYDALSRGASRQSRAFLNADIARQWGRLVEALR</sequence>
<gene>
    <name evidence="4" type="ORF">FGL83_03915</name>
</gene>
<dbReference type="AlphaFoldDB" id="A0AAP9EBS7"/>
<dbReference type="Gene3D" id="3.40.50.2000">
    <property type="entry name" value="Glycogen Phosphorylase B"/>
    <property type="match status" value="3"/>
</dbReference>
<dbReference type="InterPro" id="IPR001296">
    <property type="entry name" value="Glyco_trans_1"/>
</dbReference>